<dbReference type="Proteomes" id="UP000646827">
    <property type="component" value="Unassembled WGS sequence"/>
</dbReference>
<keyword evidence="3 7" id="KW-0812">Transmembrane</keyword>
<keyword evidence="5 7" id="KW-0472">Membrane</keyword>
<dbReference type="AlphaFoldDB" id="A0A8H7VM19"/>
<evidence type="ECO:0000256" key="4">
    <source>
        <dbReference type="ARBA" id="ARBA00022989"/>
    </source>
</evidence>
<feature type="transmembrane region" description="Helical" evidence="7">
    <location>
        <begin position="378"/>
        <end position="396"/>
    </location>
</feature>
<keyword evidence="2" id="KW-0813">Transport</keyword>
<dbReference type="OrthoDB" id="3257095at2759"/>
<feature type="region of interest" description="Disordered" evidence="6">
    <location>
        <begin position="1"/>
        <end position="33"/>
    </location>
</feature>
<evidence type="ECO:0000256" key="1">
    <source>
        <dbReference type="ARBA" id="ARBA00004141"/>
    </source>
</evidence>
<proteinExistence type="predicted"/>
<feature type="transmembrane region" description="Helical" evidence="7">
    <location>
        <begin position="444"/>
        <end position="467"/>
    </location>
</feature>
<comment type="caution">
    <text evidence="8">The sequence shown here is derived from an EMBL/GenBank/DDBJ whole genome shotgun (WGS) entry which is preliminary data.</text>
</comment>
<dbReference type="InterPro" id="IPR002293">
    <property type="entry name" value="AA/rel_permease1"/>
</dbReference>
<feature type="compositionally biased region" description="Polar residues" evidence="6">
    <location>
        <begin position="21"/>
        <end position="31"/>
    </location>
</feature>
<dbReference type="Pfam" id="PF13520">
    <property type="entry name" value="AA_permease_2"/>
    <property type="match status" value="1"/>
</dbReference>
<protein>
    <recommendedName>
        <fullName evidence="10">Amino acid transporter</fullName>
    </recommendedName>
</protein>
<keyword evidence="9" id="KW-1185">Reference proteome</keyword>
<feature type="transmembrane region" description="Helical" evidence="7">
    <location>
        <begin position="325"/>
        <end position="347"/>
    </location>
</feature>
<dbReference type="PANTHER" id="PTHR45649:SF26">
    <property type="entry name" value="OS04G0435100 PROTEIN"/>
    <property type="match status" value="1"/>
</dbReference>
<evidence type="ECO:0000256" key="7">
    <source>
        <dbReference type="SAM" id="Phobius"/>
    </source>
</evidence>
<dbReference type="EMBL" id="JAEPRB010000172">
    <property type="protein sequence ID" value="KAG2219594.1"/>
    <property type="molecule type" value="Genomic_DNA"/>
</dbReference>
<organism evidence="8 9">
    <name type="scientific">Circinella minor</name>
    <dbReference type="NCBI Taxonomy" id="1195481"/>
    <lineage>
        <taxon>Eukaryota</taxon>
        <taxon>Fungi</taxon>
        <taxon>Fungi incertae sedis</taxon>
        <taxon>Mucoromycota</taxon>
        <taxon>Mucoromycotina</taxon>
        <taxon>Mucoromycetes</taxon>
        <taxon>Mucorales</taxon>
        <taxon>Lichtheimiaceae</taxon>
        <taxon>Circinella</taxon>
    </lineage>
</organism>
<dbReference type="PIRSF" id="PIRSF006060">
    <property type="entry name" value="AA_transporter"/>
    <property type="match status" value="1"/>
</dbReference>
<evidence type="ECO:0000256" key="2">
    <source>
        <dbReference type="ARBA" id="ARBA00022448"/>
    </source>
</evidence>
<comment type="subcellular location">
    <subcellularLocation>
        <location evidence="1">Membrane</location>
        <topology evidence="1">Multi-pass membrane protein</topology>
    </subcellularLocation>
</comment>
<feature type="transmembrane region" description="Helical" evidence="7">
    <location>
        <begin position="278"/>
        <end position="300"/>
    </location>
</feature>
<reference evidence="8 9" key="1">
    <citation type="submission" date="2020-12" db="EMBL/GenBank/DDBJ databases">
        <title>Metabolic potential, ecology and presence of endohyphal bacteria is reflected in genomic diversity of Mucoromycotina.</title>
        <authorList>
            <person name="Muszewska A."/>
            <person name="Okrasinska A."/>
            <person name="Steczkiewicz K."/>
            <person name="Drgas O."/>
            <person name="Orlowska M."/>
            <person name="Perlinska-Lenart U."/>
            <person name="Aleksandrzak-Piekarczyk T."/>
            <person name="Szatraj K."/>
            <person name="Zielenkiewicz U."/>
            <person name="Pilsyk S."/>
            <person name="Malc E."/>
            <person name="Mieczkowski P."/>
            <person name="Kruszewska J.S."/>
            <person name="Biernat P."/>
            <person name="Pawlowska J."/>
        </authorList>
    </citation>
    <scope>NUCLEOTIDE SEQUENCE [LARGE SCALE GENOMIC DNA]</scope>
    <source>
        <strain evidence="8 9">CBS 142.35</strain>
    </source>
</reference>
<evidence type="ECO:0000313" key="8">
    <source>
        <dbReference type="EMBL" id="KAG2219594.1"/>
    </source>
</evidence>
<dbReference type="GO" id="GO:0016020">
    <property type="term" value="C:membrane"/>
    <property type="evidence" value="ECO:0007669"/>
    <property type="project" value="UniProtKB-SubCell"/>
</dbReference>
<accession>A0A8H7VM19</accession>
<feature type="transmembrane region" description="Helical" evidence="7">
    <location>
        <begin position="89"/>
        <end position="111"/>
    </location>
</feature>
<name>A0A8H7VM19_9FUNG</name>
<dbReference type="Gene3D" id="1.20.1740.10">
    <property type="entry name" value="Amino acid/polyamine transporter I"/>
    <property type="match status" value="1"/>
</dbReference>
<feature type="transmembrane region" description="Helical" evidence="7">
    <location>
        <begin position="473"/>
        <end position="494"/>
    </location>
</feature>
<evidence type="ECO:0000256" key="6">
    <source>
        <dbReference type="SAM" id="MobiDB-lite"/>
    </source>
</evidence>
<evidence type="ECO:0000256" key="5">
    <source>
        <dbReference type="ARBA" id="ARBA00023136"/>
    </source>
</evidence>
<evidence type="ECO:0000313" key="9">
    <source>
        <dbReference type="Proteomes" id="UP000646827"/>
    </source>
</evidence>
<gene>
    <name evidence="8" type="ORF">INT45_004845</name>
</gene>
<feature type="compositionally biased region" description="Basic and acidic residues" evidence="6">
    <location>
        <begin position="1"/>
        <end position="20"/>
    </location>
</feature>
<dbReference type="PANTHER" id="PTHR45649">
    <property type="entry name" value="AMINO-ACID PERMEASE BAT1"/>
    <property type="match status" value="1"/>
</dbReference>
<feature type="transmembrane region" description="Helical" evidence="7">
    <location>
        <begin position="55"/>
        <end position="77"/>
    </location>
</feature>
<dbReference type="GO" id="GO:0022857">
    <property type="term" value="F:transmembrane transporter activity"/>
    <property type="evidence" value="ECO:0007669"/>
    <property type="project" value="InterPro"/>
</dbReference>
<feature type="transmembrane region" description="Helical" evidence="7">
    <location>
        <begin position="402"/>
        <end position="423"/>
    </location>
</feature>
<feature type="transmembrane region" description="Helical" evidence="7">
    <location>
        <begin position="239"/>
        <end position="257"/>
    </location>
</feature>
<evidence type="ECO:0008006" key="10">
    <source>
        <dbReference type="Google" id="ProtNLM"/>
    </source>
</evidence>
<evidence type="ECO:0000256" key="3">
    <source>
        <dbReference type="ARBA" id="ARBA00022692"/>
    </source>
</evidence>
<sequence length="514" mass="56526">MGEGKEEVQTTIISKEEKLSQAETGSSSSSDTIDHDAKRLEELGYKQEFTREISLFVQTGFAFSTMAVLPNWLLGFAGTMSAGGPMSLFWGYIVVAPFVSSYPVNGGVYSWCYLLSSKEWGPLMSWICGYIFMGGLLSVVMTLAYSMGEYTIAISNILNENQVSNAGANVGLYIAYLLLGVAYCYLGLKWSAYLNKFMIYWVAAGTIIVVVAMPVMAPTHPTAEWVFTEFQNSTGYKNSGLAFFLGLLQAGWTLIGYENGAQIAEGTKNAQVTGPRGIIIAVVFAIAQGIVLCVATLFSIQDTTELQESSFPLATLFIRATNTKLAVFFLVILTVAQFGSLCNSLLANAQLIWSMSRDECLPYHRFWYKLSGKHEAPLRILLLEAVICTIVIMPLFGSESYWSAIMSTAVICVNVAYGLPYVCRLIWKRDVVHNGPFNLGRYSLLINTIAVAWIAFFGVILCIPAVSPVDPVTMNWASLMIGSILIFSLAFWFISGRKNYKGPMQTLADTKQTQ</sequence>
<feature type="transmembrane region" description="Helical" evidence="7">
    <location>
        <begin position="123"/>
        <end position="146"/>
    </location>
</feature>
<feature type="transmembrane region" description="Helical" evidence="7">
    <location>
        <begin position="198"/>
        <end position="219"/>
    </location>
</feature>
<feature type="transmembrane region" description="Helical" evidence="7">
    <location>
        <begin position="166"/>
        <end position="186"/>
    </location>
</feature>
<keyword evidence="4 7" id="KW-1133">Transmembrane helix</keyword>